<evidence type="ECO:0000256" key="3">
    <source>
        <dbReference type="ARBA" id="ARBA00022827"/>
    </source>
</evidence>
<name>A0A1L7WNF3_9HELO</name>
<dbReference type="InterPro" id="IPR050493">
    <property type="entry name" value="FAD-dep_Monooxygenase_BioMet"/>
</dbReference>
<dbReference type="Gene3D" id="3.50.50.60">
    <property type="entry name" value="FAD/NAD(P)-binding domain"/>
    <property type="match status" value="1"/>
</dbReference>
<comment type="similarity">
    <text evidence="1">Belongs to the paxM FAD-dependent monooxygenase family.</text>
</comment>
<feature type="domain" description="FAD-binding" evidence="6">
    <location>
        <begin position="13"/>
        <end position="341"/>
    </location>
</feature>
<organism evidence="7 8">
    <name type="scientific">Phialocephala subalpina</name>
    <dbReference type="NCBI Taxonomy" id="576137"/>
    <lineage>
        <taxon>Eukaryota</taxon>
        <taxon>Fungi</taxon>
        <taxon>Dikarya</taxon>
        <taxon>Ascomycota</taxon>
        <taxon>Pezizomycotina</taxon>
        <taxon>Leotiomycetes</taxon>
        <taxon>Helotiales</taxon>
        <taxon>Mollisiaceae</taxon>
        <taxon>Phialocephala</taxon>
        <taxon>Phialocephala fortinii species complex</taxon>
    </lineage>
</organism>
<keyword evidence="3" id="KW-0274">FAD</keyword>
<dbReference type="EMBL" id="FJOG01000005">
    <property type="protein sequence ID" value="CZR54297.1"/>
    <property type="molecule type" value="Genomic_DNA"/>
</dbReference>
<sequence>MATSQRSSSTGIKVVIVGAGFAGLTAAIECHRKGHEVLVLESFPELKILGDIISFAPNSGRIFQRWEGVDAKLDPIIHKSDGLRIKTWKGEDLTKQTWGEEGKKYGKAYNGHRGEIHEIVYYHALEIGIDIRLGHKVDDYFETESEAGVIANGERFTCDAVLAADGVRSKGRTIVLGYEDKPKSSGYAIYRTWFDSAALADDPDTAWMVTNGDRHCCWIGPDIHFIAASVKNGKDFSWVCTHKDEADVEEGWQETGPLSDAMKVLEGWDPVVQKILKATPDPLIDWKLVYRDPLPTWISPKRRIALIGDAAHPFLPTSIQGASQAMEDGATMAVCLSKSGKAHVQEGVAAFEALRYERVRAAQKTGEDTRNMWHKADFDDVKKNPDSMKLKREDWLLNFDAEEYAEKNYAATVALLKDPVAVRQLNVPSRTEVLASTEVAASA</sequence>
<keyword evidence="4" id="KW-0560">Oxidoreductase</keyword>
<dbReference type="Pfam" id="PF01494">
    <property type="entry name" value="FAD_binding_3"/>
    <property type="match status" value="1"/>
</dbReference>
<accession>A0A1L7WNF3</accession>
<dbReference type="InterPro" id="IPR002938">
    <property type="entry name" value="FAD-bd"/>
</dbReference>
<dbReference type="AlphaFoldDB" id="A0A1L7WNF3"/>
<dbReference type="InterPro" id="IPR036188">
    <property type="entry name" value="FAD/NAD-bd_sf"/>
</dbReference>
<evidence type="ECO:0000259" key="6">
    <source>
        <dbReference type="Pfam" id="PF01494"/>
    </source>
</evidence>
<evidence type="ECO:0000256" key="4">
    <source>
        <dbReference type="ARBA" id="ARBA00023002"/>
    </source>
</evidence>
<keyword evidence="2" id="KW-0285">Flavoprotein</keyword>
<dbReference type="OrthoDB" id="9993796at2759"/>
<gene>
    <name evidence="7" type="ORF">PAC_04181</name>
</gene>
<evidence type="ECO:0000313" key="8">
    <source>
        <dbReference type="Proteomes" id="UP000184330"/>
    </source>
</evidence>
<evidence type="ECO:0000256" key="2">
    <source>
        <dbReference type="ARBA" id="ARBA00022630"/>
    </source>
</evidence>
<evidence type="ECO:0000256" key="5">
    <source>
        <dbReference type="ARBA" id="ARBA00023033"/>
    </source>
</evidence>
<dbReference type="GO" id="GO:0004497">
    <property type="term" value="F:monooxygenase activity"/>
    <property type="evidence" value="ECO:0007669"/>
    <property type="project" value="UniProtKB-KW"/>
</dbReference>
<evidence type="ECO:0000313" key="7">
    <source>
        <dbReference type="EMBL" id="CZR54297.1"/>
    </source>
</evidence>
<dbReference type="GO" id="GO:0071949">
    <property type="term" value="F:FAD binding"/>
    <property type="evidence" value="ECO:0007669"/>
    <property type="project" value="InterPro"/>
</dbReference>
<dbReference type="PRINTS" id="PR00420">
    <property type="entry name" value="RNGMNOXGNASE"/>
</dbReference>
<dbReference type="STRING" id="576137.A0A1L7WNF3"/>
<protein>
    <submittedName>
        <fullName evidence="7">Related to maackiain detoxification protein 1</fullName>
    </submittedName>
</protein>
<evidence type="ECO:0000256" key="1">
    <source>
        <dbReference type="ARBA" id="ARBA00007992"/>
    </source>
</evidence>
<dbReference type="PANTHER" id="PTHR13789:SF236">
    <property type="entry name" value="MONOOXYGENASE, PUTATIVE (AFU_ORTHOLOGUE AFUA_6G12060)-RELATED"/>
    <property type="match status" value="1"/>
</dbReference>
<proteinExistence type="inferred from homology"/>
<keyword evidence="8" id="KW-1185">Reference proteome</keyword>
<reference evidence="7 8" key="1">
    <citation type="submission" date="2016-03" db="EMBL/GenBank/DDBJ databases">
        <authorList>
            <person name="Ploux O."/>
        </authorList>
    </citation>
    <scope>NUCLEOTIDE SEQUENCE [LARGE SCALE GENOMIC DNA]</scope>
    <source>
        <strain evidence="7 8">UAMH 11012</strain>
    </source>
</reference>
<dbReference type="SUPFAM" id="SSF51905">
    <property type="entry name" value="FAD/NAD(P)-binding domain"/>
    <property type="match status" value="1"/>
</dbReference>
<dbReference type="Proteomes" id="UP000184330">
    <property type="component" value="Unassembled WGS sequence"/>
</dbReference>
<dbReference type="SUPFAM" id="SSF54373">
    <property type="entry name" value="FAD-linked reductases, C-terminal domain"/>
    <property type="match status" value="1"/>
</dbReference>
<keyword evidence="5" id="KW-0503">Monooxygenase</keyword>
<dbReference type="PANTHER" id="PTHR13789">
    <property type="entry name" value="MONOOXYGENASE"/>
    <property type="match status" value="1"/>
</dbReference>